<dbReference type="EMBL" id="UINC01016348">
    <property type="protein sequence ID" value="SVA68125.1"/>
    <property type="molecule type" value="Genomic_DNA"/>
</dbReference>
<proteinExistence type="predicted"/>
<dbReference type="Gene3D" id="3.30.1360.120">
    <property type="entry name" value="Probable tRNA modification gtpase trme, domain 1"/>
    <property type="match status" value="1"/>
</dbReference>
<dbReference type="InterPro" id="IPR029043">
    <property type="entry name" value="GcvT/YgfZ_C"/>
</dbReference>
<feature type="domain" description="GCVT N-terminal" evidence="1">
    <location>
        <begin position="25"/>
        <end position="275"/>
    </location>
</feature>
<reference evidence="2" key="1">
    <citation type="submission" date="2018-05" db="EMBL/GenBank/DDBJ databases">
        <authorList>
            <person name="Lanie J.A."/>
            <person name="Ng W.-L."/>
            <person name="Kazmierczak K.M."/>
            <person name="Andrzejewski T.M."/>
            <person name="Davidsen T.M."/>
            <person name="Wayne K.J."/>
            <person name="Tettelin H."/>
            <person name="Glass J.I."/>
            <person name="Rusch D."/>
            <person name="Podicherti R."/>
            <person name="Tsui H.-C.T."/>
            <person name="Winkler M.E."/>
        </authorList>
    </citation>
    <scope>NUCLEOTIDE SEQUENCE</scope>
</reference>
<accession>A0A381XTU1</accession>
<sequence>MRDESFVLKTPFHDRVAAACECNLWEHWAGYTTPSEYHSVELEYFAARNAAAVFDLSPMTKYRISGPDAHAYLDRLVTRDLSKLKVGRVMYCLWCNDQGQVMDDGTLFRLSEETFRLCAQERHLDWLSWSALGFDVEIVDETADVAALALQGPTSCAVLKRMGLTGVDMLKPFDLADFDFDGAKLMVSRTGFTGDLGYELWIGPNQAESLWDQLFETGSDYNIEAMGSSALSIARIEAGFVQAGVDFVPAEQGVRLGRTRSPYELGLGWLVHLKKDHFNGRQALLEERRKGSRYRFVKLDVAGQKPAESAFVYTHRGDAVGTITSAAWVPTAKRNVAFASLEMPWGRPADALRAEIYYLRELQWTRVMEACTVIEGPIFDPERRRVTPARDF</sequence>
<dbReference type="InterPro" id="IPR028896">
    <property type="entry name" value="GcvT/YgfZ/DmdA"/>
</dbReference>
<dbReference type="AlphaFoldDB" id="A0A381XTU1"/>
<evidence type="ECO:0000259" key="1">
    <source>
        <dbReference type="Pfam" id="PF01571"/>
    </source>
</evidence>
<dbReference type="GO" id="GO:0005829">
    <property type="term" value="C:cytosol"/>
    <property type="evidence" value="ECO:0007669"/>
    <property type="project" value="TreeGrafter"/>
</dbReference>
<dbReference type="PANTHER" id="PTHR43757:SF2">
    <property type="entry name" value="AMINOMETHYLTRANSFERASE, MITOCHONDRIAL"/>
    <property type="match status" value="1"/>
</dbReference>
<dbReference type="PIRSF" id="PIRSF006487">
    <property type="entry name" value="GcvT"/>
    <property type="match status" value="1"/>
</dbReference>
<dbReference type="PANTHER" id="PTHR43757">
    <property type="entry name" value="AMINOMETHYLTRANSFERASE"/>
    <property type="match status" value="1"/>
</dbReference>
<dbReference type="SUPFAM" id="SSF103025">
    <property type="entry name" value="Folate-binding domain"/>
    <property type="match status" value="1"/>
</dbReference>
<organism evidence="2">
    <name type="scientific">marine metagenome</name>
    <dbReference type="NCBI Taxonomy" id="408172"/>
    <lineage>
        <taxon>unclassified sequences</taxon>
        <taxon>metagenomes</taxon>
        <taxon>ecological metagenomes</taxon>
    </lineage>
</organism>
<dbReference type="Pfam" id="PF01571">
    <property type="entry name" value="GCV_T"/>
    <property type="match status" value="1"/>
</dbReference>
<gene>
    <name evidence="2" type="ORF">METZ01_LOCUS120979</name>
</gene>
<evidence type="ECO:0000313" key="2">
    <source>
        <dbReference type="EMBL" id="SVA68125.1"/>
    </source>
</evidence>
<name>A0A381XTU1_9ZZZZ</name>
<dbReference type="InterPro" id="IPR006222">
    <property type="entry name" value="GCVT_N"/>
</dbReference>
<dbReference type="SUPFAM" id="SSF101790">
    <property type="entry name" value="Aminomethyltransferase beta-barrel domain"/>
    <property type="match status" value="1"/>
</dbReference>
<dbReference type="InterPro" id="IPR027266">
    <property type="entry name" value="TrmE/GcvT-like"/>
</dbReference>
<protein>
    <recommendedName>
        <fullName evidence="1">GCVT N-terminal domain-containing protein</fullName>
    </recommendedName>
</protein>